<evidence type="ECO:0000313" key="8">
    <source>
        <dbReference type="EMBL" id="KRQ03539.1"/>
    </source>
</evidence>
<dbReference type="InterPro" id="IPR032694">
    <property type="entry name" value="CopC/D"/>
</dbReference>
<evidence type="ECO:0000256" key="3">
    <source>
        <dbReference type="ARBA" id="ARBA00022692"/>
    </source>
</evidence>
<feature type="domain" description="Copper resistance protein D" evidence="7">
    <location>
        <begin position="200"/>
        <end position="299"/>
    </location>
</feature>
<keyword evidence="3 6" id="KW-0812">Transmembrane</keyword>
<feature type="transmembrane region" description="Helical" evidence="6">
    <location>
        <begin position="15"/>
        <end position="35"/>
    </location>
</feature>
<sequence length="310" mass="32009">MDWSASGAPLVATRAVHFAATAMMVGNIVFGGLIATPVLRSEPGRAAALWGQLTQLSWFGLAMAVISGAIWLMLQAASMSGLPLHEALTADVLSTVVTETQFGEVTALRAGLAVCLAICFVCDRAATARWLGLAASLAFAAMLAWTGHAGATFGIVGHLHLAADALHILAAAAWIGGLVPLILFLGATRHSSSPLLARDAVGRFSTMGIISVATLILTGVANTVVLVGSVRGLIATEYGQLLLVKLAVFALMLTFAAVNRLSLTPRLGKYGDAARASLVRNSTIEFVLGLVVFAIVGLLGTLHPAIHLAN</sequence>
<evidence type="ECO:0000256" key="1">
    <source>
        <dbReference type="ARBA" id="ARBA00004651"/>
    </source>
</evidence>
<evidence type="ECO:0000256" key="6">
    <source>
        <dbReference type="SAM" id="Phobius"/>
    </source>
</evidence>
<dbReference type="RefSeq" id="WP_057756108.1">
    <property type="nucleotide sequence ID" value="NZ_LJYG01000108.1"/>
</dbReference>
<evidence type="ECO:0000256" key="4">
    <source>
        <dbReference type="ARBA" id="ARBA00022989"/>
    </source>
</evidence>
<dbReference type="GO" id="GO:0006825">
    <property type="term" value="P:copper ion transport"/>
    <property type="evidence" value="ECO:0007669"/>
    <property type="project" value="InterPro"/>
</dbReference>
<dbReference type="PANTHER" id="PTHR34820">
    <property type="entry name" value="INNER MEMBRANE PROTEIN YEBZ"/>
    <property type="match status" value="1"/>
</dbReference>
<dbReference type="PANTHER" id="PTHR34820:SF4">
    <property type="entry name" value="INNER MEMBRANE PROTEIN YEBZ"/>
    <property type="match status" value="1"/>
</dbReference>
<name>A0A0R3D1M5_9BRAD</name>
<dbReference type="Pfam" id="PF05425">
    <property type="entry name" value="CopD"/>
    <property type="match status" value="1"/>
</dbReference>
<evidence type="ECO:0000259" key="7">
    <source>
        <dbReference type="Pfam" id="PF05425"/>
    </source>
</evidence>
<feature type="transmembrane region" description="Helical" evidence="6">
    <location>
        <begin position="165"/>
        <end position="187"/>
    </location>
</feature>
<accession>A0A0R3D1M5</accession>
<feature type="transmembrane region" description="Helical" evidence="6">
    <location>
        <begin position="107"/>
        <end position="126"/>
    </location>
</feature>
<keyword evidence="5 6" id="KW-0472">Membrane</keyword>
<dbReference type="AlphaFoldDB" id="A0A0R3D1M5"/>
<feature type="transmembrane region" description="Helical" evidence="6">
    <location>
        <begin position="284"/>
        <end position="306"/>
    </location>
</feature>
<dbReference type="OrthoDB" id="8255956at2"/>
<dbReference type="InterPro" id="IPR047689">
    <property type="entry name" value="CopD"/>
</dbReference>
<evidence type="ECO:0000313" key="9">
    <source>
        <dbReference type="Proteomes" id="UP000051936"/>
    </source>
</evidence>
<keyword evidence="2" id="KW-1003">Cell membrane</keyword>
<dbReference type="Proteomes" id="UP000051936">
    <property type="component" value="Unassembled WGS sequence"/>
</dbReference>
<reference evidence="8 9" key="1">
    <citation type="submission" date="2015-09" db="EMBL/GenBank/DDBJ databases">
        <title>Draft Genome Sequence of Bradyrhizobium manausense Strain BR 3351T, a Novel Symbiotic Nitrogen-Fixing Alphaproteobacterium Isolated from Brazilian Amazon Rain Forest.</title>
        <authorList>
            <person name="De Araujo J.L."/>
            <person name="Zilli J.E."/>
        </authorList>
    </citation>
    <scope>NUCLEOTIDE SEQUENCE [LARGE SCALE GENOMIC DNA]</scope>
    <source>
        <strain evidence="8 9">BR3351</strain>
    </source>
</reference>
<dbReference type="GO" id="GO:0005886">
    <property type="term" value="C:plasma membrane"/>
    <property type="evidence" value="ECO:0007669"/>
    <property type="project" value="UniProtKB-SubCell"/>
</dbReference>
<organism evidence="8 9">
    <name type="scientific">Bradyrhizobium manausense</name>
    <dbReference type="NCBI Taxonomy" id="989370"/>
    <lineage>
        <taxon>Bacteria</taxon>
        <taxon>Pseudomonadati</taxon>
        <taxon>Pseudomonadota</taxon>
        <taxon>Alphaproteobacteria</taxon>
        <taxon>Hyphomicrobiales</taxon>
        <taxon>Nitrobacteraceae</taxon>
        <taxon>Bradyrhizobium</taxon>
    </lineage>
</organism>
<feature type="transmembrane region" description="Helical" evidence="6">
    <location>
        <begin position="56"/>
        <end position="74"/>
    </location>
</feature>
<feature type="transmembrane region" description="Helical" evidence="6">
    <location>
        <begin position="133"/>
        <end position="159"/>
    </location>
</feature>
<comment type="caution">
    <text evidence="8">The sequence shown here is derived from an EMBL/GenBank/DDBJ whole genome shotgun (WGS) entry which is preliminary data.</text>
</comment>
<keyword evidence="9" id="KW-1185">Reference proteome</keyword>
<proteinExistence type="predicted"/>
<gene>
    <name evidence="8" type="ORF">AOQ71_33155</name>
</gene>
<feature type="transmembrane region" description="Helical" evidence="6">
    <location>
        <begin position="208"/>
        <end position="230"/>
    </location>
</feature>
<protein>
    <recommendedName>
        <fullName evidence="7">Copper resistance protein D domain-containing protein</fullName>
    </recommendedName>
</protein>
<evidence type="ECO:0000256" key="2">
    <source>
        <dbReference type="ARBA" id="ARBA00022475"/>
    </source>
</evidence>
<dbReference type="InterPro" id="IPR008457">
    <property type="entry name" value="Cu-R_CopD_dom"/>
</dbReference>
<keyword evidence="4 6" id="KW-1133">Transmembrane helix</keyword>
<dbReference type="NCBIfam" id="NF033808">
    <property type="entry name" value="copper_CopD"/>
    <property type="match status" value="1"/>
</dbReference>
<dbReference type="STRING" id="989370.AOQ71_33155"/>
<evidence type="ECO:0000256" key="5">
    <source>
        <dbReference type="ARBA" id="ARBA00023136"/>
    </source>
</evidence>
<dbReference type="EMBL" id="LJYG01000108">
    <property type="protein sequence ID" value="KRQ03539.1"/>
    <property type="molecule type" value="Genomic_DNA"/>
</dbReference>
<comment type="subcellular location">
    <subcellularLocation>
        <location evidence="1">Cell membrane</location>
        <topology evidence="1">Multi-pass membrane protein</topology>
    </subcellularLocation>
</comment>
<feature type="transmembrane region" description="Helical" evidence="6">
    <location>
        <begin position="242"/>
        <end position="263"/>
    </location>
</feature>